<dbReference type="SUPFAM" id="SSF74650">
    <property type="entry name" value="Galactose mutarotase-like"/>
    <property type="match status" value="1"/>
</dbReference>
<organism evidence="1 2">
    <name type="scientific">Ideonella azotifigens</name>
    <dbReference type="NCBI Taxonomy" id="513160"/>
    <lineage>
        <taxon>Bacteria</taxon>
        <taxon>Pseudomonadati</taxon>
        <taxon>Pseudomonadota</taxon>
        <taxon>Betaproteobacteria</taxon>
        <taxon>Burkholderiales</taxon>
        <taxon>Sphaerotilaceae</taxon>
        <taxon>Ideonella</taxon>
    </lineage>
</organism>
<dbReference type="InterPro" id="IPR027839">
    <property type="entry name" value="DUF4432"/>
</dbReference>
<name>A0ABN1K882_9BURK</name>
<sequence length="303" mass="32591">MTLDEGAERGVRALAFSTGGGLDFWAMTDRSFDIGPLWFKGIPLAWQSPSGFSNPMLTRSEHDAGHGVGRMLSGLLMTCGLDHVRQPDSPHPLHGHFPMTPARLLTSAESWDCATPTLIAEAEVIQYRLGAECLRLKRCIAAPIGDTALTIQDTVTNDSSHVQVHDILYHFNLGHPLVTDGGTVELNGRALLGPIQMADQNGTGEARCISSGNASTAQVRILSAGRGTKAICLDVSFGTASLPYLQVWQDLRPACGLLAIEPCASGRLPGGRSEQSTRLEPGESRNYSITLRFSEIDQVRTTN</sequence>
<proteinExistence type="predicted"/>
<dbReference type="Proteomes" id="UP001500279">
    <property type="component" value="Unassembled WGS sequence"/>
</dbReference>
<dbReference type="EMBL" id="BAAAEW010000025">
    <property type="protein sequence ID" value="GAA0758049.1"/>
    <property type="molecule type" value="Genomic_DNA"/>
</dbReference>
<keyword evidence="2" id="KW-1185">Reference proteome</keyword>
<comment type="caution">
    <text evidence="1">The sequence shown here is derived from an EMBL/GenBank/DDBJ whole genome shotgun (WGS) entry which is preliminary data.</text>
</comment>
<evidence type="ECO:0000313" key="1">
    <source>
        <dbReference type="EMBL" id="GAA0758049.1"/>
    </source>
</evidence>
<dbReference type="RefSeq" id="WP_170200716.1">
    <property type="nucleotide sequence ID" value="NZ_BAAAEW010000025.1"/>
</dbReference>
<dbReference type="InterPro" id="IPR014718">
    <property type="entry name" value="GH-type_carb-bd"/>
</dbReference>
<accession>A0ABN1K882</accession>
<dbReference type="Pfam" id="PF14486">
    <property type="entry name" value="DUF4432"/>
    <property type="match status" value="1"/>
</dbReference>
<reference evidence="1 2" key="1">
    <citation type="journal article" date="2019" name="Int. J. Syst. Evol. Microbiol.">
        <title>The Global Catalogue of Microorganisms (GCM) 10K type strain sequencing project: providing services to taxonomists for standard genome sequencing and annotation.</title>
        <authorList>
            <consortium name="The Broad Institute Genomics Platform"/>
            <consortium name="The Broad Institute Genome Sequencing Center for Infectious Disease"/>
            <person name="Wu L."/>
            <person name="Ma J."/>
        </authorList>
    </citation>
    <scope>NUCLEOTIDE SEQUENCE [LARGE SCALE GENOMIC DNA]</scope>
    <source>
        <strain evidence="1 2">JCM 15503</strain>
    </source>
</reference>
<gene>
    <name evidence="1" type="ORF">GCM10009107_38170</name>
</gene>
<protein>
    <submittedName>
        <fullName evidence="1">Aldose 1-epimerase family protein</fullName>
    </submittedName>
</protein>
<dbReference type="Gene3D" id="2.70.98.10">
    <property type="match status" value="1"/>
</dbReference>
<dbReference type="InterPro" id="IPR011013">
    <property type="entry name" value="Gal_mutarotase_sf_dom"/>
</dbReference>
<evidence type="ECO:0000313" key="2">
    <source>
        <dbReference type="Proteomes" id="UP001500279"/>
    </source>
</evidence>